<sequence>WIDSDRDLPTCRLVGGTRDDENGSSGCASRPNVEGGISSREYCNSFNKSDCNSHKWPHPDYYESPRRHPYWCGLSVAFTLGPSLLTNVILLISLLYKFNYKRHFMTA</sequence>
<keyword evidence="2" id="KW-0812">Transmembrane</keyword>
<feature type="transmembrane region" description="Helical" evidence="2">
    <location>
        <begin position="68"/>
        <end position="96"/>
    </location>
</feature>
<evidence type="ECO:0000256" key="1">
    <source>
        <dbReference type="SAM" id="MobiDB-lite"/>
    </source>
</evidence>
<name>A0AAV2SKT8_MEGNR</name>
<feature type="region of interest" description="Disordered" evidence="1">
    <location>
        <begin position="13"/>
        <end position="37"/>
    </location>
</feature>
<keyword evidence="2" id="KW-1133">Transmembrane helix</keyword>
<evidence type="ECO:0000313" key="3">
    <source>
        <dbReference type="EMBL" id="CAL4205923.1"/>
    </source>
</evidence>
<protein>
    <submittedName>
        <fullName evidence="3">Uncharacterized protein</fullName>
    </submittedName>
</protein>
<feature type="non-terminal residue" evidence="3">
    <location>
        <position position="107"/>
    </location>
</feature>
<dbReference type="EMBL" id="CAXKWB010081529">
    <property type="protein sequence ID" value="CAL4205923.1"/>
    <property type="molecule type" value="Genomic_DNA"/>
</dbReference>
<organism evidence="3 4">
    <name type="scientific">Meganyctiphanes norvegica</name>
    <name type="common">Northern krill</name>
    <name type="synonym">Thysanopoda norvegica</name>
    <dbReference type="NCBI Taxonomy" id="48144"/>
    <lineage>
        <taxon>Eukaryota</taxon>
        <taxon>Metazoa</taxon>
        <taxon>Ecdysozoa</taxon>
        <taxon>Arthropoda</taxon>
        <taxon>Crustacea</taxon>
        <taxon>Multicrustacea</taxon>
        <taxon>Malacostraca</taxon>
        <taxon>Eumalacostraca</taxon>
        <taxon>Eucarida</taxon>
        <taxon>Euphausiacea</taxon>
        <taxon>Euphausiidae</taxon>
        <taxon>Meganyctiphanes</taxon>
    </lineage>
</organism>
<keyword evidence="2" id="KW-0472">Membrane</keyword>
<dbReference type="AlphaFoldDB" id="A0AAV2SKT8"/>
<accession>A0AAV2SKT8</accession>
<reference evidence="3 4" key="1">
    <citation type="submission" date="2024-05" db="EMBL/GenBank/DDBJ databases">
        <authorList>
            <person name="Wallberg A."/>
        </authorList>
    </citation>
    <scope>NUCLEOTIDE SEQUENCE [LARGE SCALE GENOMIC DNA]</scope>
</reference>
<comment type="caution">
    <text evidence="3">The sequence shown here is derived from an EMBL/GenBank/DDBJ whole genome shotgun (WGS) entry which is preliminary data.</text>
</comment>
<gene>
    <name evidence="3" type="ORF">MNOR_LOCUS37972</name>
</gene>
<keyword evidence="4" id="KW-1185">Reference proteome</keyword>
<evidence type="ECO:0000256" key="2">
    <source>
        <dbReference type="SAM" id="Phobius"/>
    </source>
</evidence>
<dbReference type="Proteomes" id="UP001497623">
    <property type="component" value="Unassembled WGS sequence"/>
</dbReference>
<evidence type="ECO:0000313" key="4">
    <source>
        <dbReference type="Proteomes" id="UP001497623"/>
    </source>
</evidence>
<proteinExistence type="predicted"/>
<feature type="non-terminal residue" evidence="3">
    <location>
        <position position="1"/>
    </location>
</feature>